<dbReference type="PANTHER" id="PTHR30055:SF151">
    <property type="entry name" value="TRANSCRIPTIONAL REGULATORY PROTEIN"/>
    <property type="match status" value="1"/>
</dbReference>
<evidence type="ECO:0000256" key="4">
    <source>
        <dbReference type="ARBA" id="ARBA00023163"/>
    </source>
</evidence>
<keyword evidence="1" id="KW-0678">Repressor</keyword>
<dbReference type="InterPro" id="IPR050109">
    <property type="entry name" value="HTH-type_TetR-like_transc_reg"/>
</dbReference>
<dbReference type="PANTHER" id="PTHR30055">
    <property type="entry name" value="HTH-TYPE TRANSCRIPTIONAL REGULATOR RUTR"/>
    <property type="match status" value="1"/>
</dbReference>
<dbReference type="InterPro" id="IPR009057">
    <property type="entry name" value="Homeodomain-like_sf"/>
</dbReference>
<evidence type="ECO:0000313" key="7">
    <source>
        <dbReference type="EMBL" id="NUW43955.1"/>
    </source>
</evidence>
<evidence type="ECO:0000256" key="5">
    <source>
        <dbReference type="PROSITE-ProRule" id="PRU00335"/>
    </source>
</evidence>
<proteinExistence type="predicted"/>
<feature type="DNA-binding region" description="H-T-H motif" evidence="5">
    <location>
        <begin position="27"/>
        <end position="46"/>
    </location>
</feature>
<dbReference type="InterPro" id="IPR004111">
    <property type="entry name" value="Repressor_TetR_C"/>
</dbReference>
<dbReference type="PRINTS" id="PR00455">
    <property type="entry name" value="HTHTETR"/>
</dbReference>
<dbReference type="PRINTS" id="PR00400">
    <property type="entry name" value="TETREPRESSOR"/>
</dbReference>
<organism evidence="7 8">
    <name type="scientific">Nonomuraea rhodomycinica</name>
    <dbReference type="NCBI Taxonomy" id="1712872"/>
    <lineage>
        <taxon>Bacteria</taxon>
        <taxon>Bacillati</taxon>
        <taxon>Actinomycetota</taxon>
        <taxon>Actinomycetes</taxon>
        <taxon>Streptosporangiales</taxon>
        <taxon>Streptosporangiaceae</taxon>
        <taxon>Nonomuraea</taxon>
    </lineage>
</organism>
<keyword evidence="4" id="KW-0804">Transcription</keyword>
<name>A0A7Y6MEG2_9ACTN</name>
<dbReference type="GO" id="GO:0046677">
    <property type="term" value="P:response to antibiotic"/>
    <property type="evidence" value="ECO:0007669"/>
    <property type="project" value="InterPro"/>
</dbReference>
<evidence type="ECO:0000256" key="3">
    <source>
        <dbReference type="ARBA" id="ARBA00023125"/>
    </source>
</evidence>
<dbReference type="InterPro" id="IPR036271">
    <property type="entry name" value="Tet_transcr_reg_TetR-rel_C_sf"/>
</dbReference>
<evidence type="ECO:0000313" key="8">
    <source>
        <dbReference type="Proteomes" id="UP000546126"/>
    </source>
</evidence>
<dbReference type="SUPFAM" id="SSF48498">
    <property type="entry name" value="Tetracyclin repressor-like, C-terminal domain"/>
    <property type="match status" value="1"/>
</dbReference>
<dbReference type="PROSITE" id="PS50977">
    <property type="entry name" value="HTH_TETR_2"/>
    <property type="match status" value="1"/>
</dbReference>
<gene>
    <name evidence="7" type="ORF">HT134_28075</name>
</gene>
<dbReference type="SUPFAM" id="SSF46689">
    <property type="entry name" value="Homeodomain-like"/>
    <property type="match status" value="1"/>
</dbReference>
<reference evidence="7 8" key="1">
    <citation type="submission" date="2020-06" db="EMBL/GenBank/DDBJ databases">
        <authorList>
            <person name="Chanama M."/>
        </authorList>
    </citation>
    <scope>NUCLEOTIDE SEQUENCE [LARGE SCALE GENOMIC DNA]</scope>
    <source>
        <strain evidence="7 8">TBRC6557</strain>
    </source>
</reference>
<accession>A0A7Y6MEG2</accession>
<protein>
    <submittedName>
        <fullName evidence="7">TetR family transcriptional regulator</fullName>
    </submittedName>
</protein>
<keyword evidence="8" id="KW-1185">Reference proteome</keyword>
<evidence type="ECO:0000259" key="6">
    <source>
        <dbReference type="PROSITE" id="PS50977"/>
    </source>
</evidence>
<dbReference type="GO" id="GO:0003700">
    <property type="term" value="F:DNA-binding transcription factor activity"/>
    <property type="evidence" value="ECO:0007669"/>
    <property type="project" value="TreeGrafter"/>
</dbReference>
<evidence type="ECO:0000256" key="1">
    <source>
        <dbReference type="ARBA" id="ARBA00022491"/>
    </source>
</evidence>
<dbReference type="GO" id="GO:0045892">
    <property type="term" value="P:negative regulation of DNA-templated transcription"/>
    <property type="evidence" value="ECO:0007669"/>
    <property type="project" value="InterPro"/>
</dbReference>
<evidence type="ECO:0000256" key="2">
    <source>
        <dbReference type="ARBA" id="ARBA00023015"/>
    </source>
</evidence>
<keyword evidence="3 5" id="KW-0238">DNA-binding</keyword>
<dbReference type="EMBL" id="JABWGO010000007">
    <property type="protein sequence ID" value="NUW43955.1"/>
    <property type="molecule type" value="Genomic_DNA"/>
</dbReference>
<dbReference type="AlphaFoldDB" id="A0A7Y6MEG2"/>
<dbReference type="Pfam" id="PF02909">
    <property type="entry name" value="TetR_C_1"/>
    <property type="match status" value="1"/>
</dbReference>
<comment type="caution">
    <text evidence="7">The sequence shown here is derived from an EMBL/GenBank/DDBJ whole genome shotgun (WGS) entry which is preliminary data.</text>
</comment>
<dbReference type="Gene3D" id="1.10.357.10">
    <property type="entry name" value="Tetracycline Repressor, domain 2"/>
    <property type="match status" value="1"/>
</dbReference>
<dbReference type="InterPro" id="IPR001647">
    <property type="entry name" value="HTH_TetR"/>
</dbReference>
<dbReference type="GO" id="GO:0000976">
    <property type="term" value="F:transcription cis-regulatory region binding"/>
    <property type="evidence" value="ECO:0007669"/>
    <property type="project" value="TreeGrafter"/>
</dbReference>
<dbReference type="Proteomes" id="UP000546126">
    <property type="component" value="Unassembled WGS sequence"/>
</dbReference>
<sequence>MMGKLSATAIVERALEIGDTEGLDAVTIRRLATDLGVTPMALYWHFKNKEQLVVGLADHLIAGFAPESDDDDRPWRERMRDLIEGLVRLLRTHPCAKSVLEQVDQVAVPSFLAVWDLALGLARRAGFDTEQSCLISKYILQSAIAIADAPVHYSARYTPEEAAEIVRRKRVTLQSLPADRYPYLVEMAAPMVGGISRETYDTFGVDLILSGIESLAARR</sequence>
<dbReference type="InterPro" id="IPR003012">
    <property type="entry name" value="Tet_transcr_reg_TetR"/>
</dbReference>
<feature type="domain" description="HTH tetR-type" evidence="6">
    <location>
        <begin position="4"/>
        <end position="64"/>
    </location>
</feature>
<dbReference type="Pfam" id="PF00440">
    <property type="entry name" value="TetR_N"/>
    <property type="match status" value="1"/>
</dbReference>
<keyword evidence="2" id="KW-0805">Transcription regulation</keyword>